<reference evidence="2" key="1">
    <citation type="journal article" date="2019" name="Int. J. Syst. Evol. Microbiol.">
        <title>The Global Catalogue of Microorganisms (GCM) 10K type strain sequencing project: providing services to taxonomists for standard genome sequencing and annotation.</title>
        <authorList>
            <consortium name="The Broad Institute Genomics Platform"/>
            <consortium name="The Broad Institute Genome Sequencing Center for Infectious Disease"/>
            <person name="Wu L."/>
            <person name="Ma J."/>
        </authorList>
    </citation>
    <scope>NUCLEOTIDE SEQUENCE [LARGE SCALE GENOMIC DNA]</scope>
    <source>
        <strain evidence="2">KCTC 23707</strain>
    </source>
</reference>
<name>A0ABW5DKB3_9HYPH</name>
<proteinExistence type="predicted"/>
<comment type="caution">
    <text evidence="1">The sequence shown here is derived from an EMBL/GenBank/DDBJ whole genome shotgun (WGS) entry which is preliminary data.</text>
</comment>
<organism evidence="1 2">
    <name type="scientific">Chelativorans composti</name>
    <dbReference type="NCBI Taxonomy" id="768533"/>
    <lineage>
        <taxon>Bacteria</taxon>
        <taxon>Pseudomonadati</taxon>
        <taxon>Pseudomonadota</taxon>
        <taxon>Alphaproteobacteria</taxon>
        <taxon>Hyphomicrobiales</taxon>
        <taxon>Phyllobacteriaceae</taxon>
        <taxon>Chelativorans</taxon>
    </lineage>
</organism>
<accession>A0ABW5DKB3</accession>
<keyword evidence="2" id="KW-1185">Reference proteome</keyword>
<protein>
    <submittedName>
        <fullName evidence="1">Methylamine utilization protein MauJ</fullName>
    </submittedName>
</protein>
<dbReference type="RefSeq" id="WP_165278513.1">
    <property type="nucleotide sequence ID" value="NZ_BAABGS010000021.1"/>
</dbReference>
<evidence type="ECO:0000313" key="1">
    <source>
        <dbReference type="EMBL" id="MFD2260416.1"/>
    </source>
</evidence>
<sequence length="289" mass="32395">MWIPYDVRASLKAESDREIVGLSRADRSKRPFLVGFYVRNPVTQQWELDLLPPDQPVTRRGLQDIEISLHANDAGKVSEILCRLDACSAEEAVDLAYDAVSRLLLRYIAETGRGMAIAGWRVADMVHNARWRCTPFRPSALRIDHTLPPVDDDLAPFARLMQRARNAPDPETRLMAAYALLRAALRGNPALRRCGADEFRVSQEMLVHAGALDACGNLAGSDLRQLLEALRPHHDRLLEDGALAAVPDRLSEQQQLLRLANLADLAAHRLLHAEIRARMNETMRQPVEV</sequence>
<dbReference type="InterPro" id="IPR035383">
    <property type="entry name" value="MauJ"/>
</dbReference>
<dbReference type="EMBL" id="JBHUIR010000038">
    <property type="protein sequence ID" value="MFD2260416.1"/>
    <property type="molecule type" value="Genomic_DNA"/>
</dbReference>
<dbReference type="Proteomes" id="UP001597373">
    <property type="component" value="Unassembled WGS sequence"/>
</dbReference>
<gene>
    <name evidence="1" type="primary">mauJ</name>
    <name evidence="1" type="ORF">ACFSMZ_11650</name>
</gene>
<evidence type="ECO:0000313" key="2">
    <source>
        <dbReference type="Proteomes" id="UP001597373"/>
    </source>
</evidence>
<dbReference type="Pfam" id="PF17419">
    <property type="entry name" value="MauJ"/>
    <property type="match status" value="1"/>
</dbReference>